<dbReference type="EMBL" id="CP124734">
    <property type="protein sequence ID" value="WHA43368.1"/>
    <property type="molecule type" value="Genomic_DNA"/>
</dbReference>
<dbReference type="InterPro" id="IPR036876">
    <property type="entry name" value="UVR_dom_sf"/>
</dbReference>
<dbReference type="InterPro" id="IPR004791">
    <property type="entry name" value="UvrC"/>
</dbReference>
<dbReference type="InterPro" id="IPR047296">
    <property type="entry name" value="GIY-YIG_UvrC_Cho"/>
</dbReference>
<dbReference type="SUPFAM" id="SSF82771">
    <property type="entry name" value="GIY-YIG endonuclease"/>
    <property type="match status" value="1"/>
</dbReference>
<dbReference type="Pfam" id="PF08459">
    <property type="entry name" value="UvrC_RNaseH_dom"/>
    <property type="match status" value="1"/>
</dbReference>
<dbReference type="GO" id="GO:0005737">
    <property type="term" value="C:cytoplasm"/>
    <property type="evidence" value="ECO:0007669"/>
    <property type="project" value="UniProtKB-SubCell"/>
</dbReference>
<dbReference type="InterPro" id="IPR010994">
    <property type="entry name" value="RuvA_2-like"/>
</dbReference>
<keyword evidence="4 7" id="KW-0267">Excision nuclease</keyword>
<keyword evidence="1 7" id="KW-0963">Cytoplasm</keyword>
<evidence type="ECO:0000259" key="9">
    <source>
        <dbReference type="PROSITE" id="PS50151"/>
    </source>
</evidence>
<dbReference type="GO" id="GO:0009381">
    <property type="term" value="F:excinuclease ABC activity"/>
    <property type="evidence" value="ECO:0007669"/>
    <property type="project" value="UniProtKB-UniRule"/>
</dbReference>
<evidence type="ECO:0000259" key="10">
    <source>
        <dbReference type="PROSITE" id="PS50164"/>
    </source>
</evidence>
<feature type="compositionally biased region" description="Acidic residues" evidence="8">
    <location>
        <begin position="14"/>
        <end position="23"/>
    </location>
</feature>
<dbReference type="InterPro" id="IPR038476">
    <property type="entry name" value="UvrC_RNase_H_dom_sf"/>
</dbReference>
<dbReference type="InterPro" id="IPR001943">
    <property type="entry name" value="UVR_dom"/>
</dbReference>
<dbReference type="SUPFAM" id="SSF46600">
    <property type="entry name" value="C-terminal UvrC-binding domain of UvrB"/>
    <property type="match status" value="1"/>
</dbReference>
<dbReference type="InterPro" id="IPR035901">
    <property type="entry name" value="GIY-YIG_endonuc_sf"/>
</dbReference>
<gene>
    <name evidence="7 12" type="primary">uvrC</name>
    <name evidence="12" type="ORF">CFBP5477_019205</name>
</gene>
<comment type="subunit">
    <text evidence="7">Interacts with UvrB in an incision complex.</text>
</comment>
<dbReference type="SMART" id="SM00278">
    <property type="entry name" value="HhH1"/>
    <property type="match status" value="2"/>
</dbReference>
<dbReference type="Proteomes" id="UP000298664">
    <property type="component" value="Chromosome Linear"/>
</dbReference>
<dbReference type="CDD" id="cd10434">
    <property type="entry name" value="GIY-YIG_UvrC_Cho"/>
    <property type="match status" value="1"/>
</dbReference>
<dbReference type="AlphaFoldDB" id="A0AAF0HF14"/>
<dbReference type="InterPro" id="IPR000305">
    <property type="entry name" value="GIY-YIG_endonuc"/>
</dbReference>
<feature type="domain" description="GIY-YIG" evidence="10">
    <location>
        <begin position="66"/>
        <end position="144"/>
    </location>
</feature>
<comment type="subcellular location">
    <subcellularLocation>
        <location evidence="7">Cytoplasm</location>
    </subcellularLocation>
</comment>
<evidence type="ECO:0000256" key="5">
    <source>
        <dbReference type="ARBA" id="ARBA00023204"/>
    </source>
</evidence>
<dbReference type="PROSITE" id="PS50165">
    <property type="entry name" value="UVRC"/>
    <property type="match status" value="1"/>
</dbReference>
<keyword evidence="3 7" id="KW-0228">DNA excision</keyword>
<dbReference type="Pfam" id="PF01541">
    <property type="entry name" value="GIY-YIG"/>
    <property type="match status" value="1"/>
</dbReference>
<keyword evidence="2 7" id="KW-0227">DNA damage</keyword>
<accession>A0AAF0HF14</accession>
<evidence type="ECO:0000256" key="8">
    <source>
        <dbReference type="SAM" id="MobiDB-lite"/>
    </source>
</evidence>
<keyword evidence="5 7" id="KW-0234">DNA repair</keyword>
<sequence length="680" mass="75750">MNGKKLPDGGVLFDETDDDEDDAAPSTSETAVARDDAGMDWNAGWKNESGLKGMDLIGEFVKHLPNNPGVYRMFNEAGDVLYVGKARSLKKRVSNYAQGRFHSNRIGQMVRLTTHMEFVTTRTEIEALLLEANLIKRFRPRFNVLLRDDKSFPYILITADNRAPAIFKHRGARARKGDYFGPFASAGAVGRTINSLQRAFLIRTCTDSVFETRTRPCLLYQIKRCSGPCTHEISDEGYAELVREAKDFLSGKSQSVKSTIAKQMNEASEDLDFERAAVYRDRLAALSHVQSHQGINPAGIEEADVFAIHHEGGVSCIQVFFFRTGQNWGNRAYFPKADPALPGSEILNAFLAQFYDDKPVPKQILLSETVDEQELLSAALGEKAGHKVTISVPQRGEKKDIVDHVLGNAREAHGRKLAETSSQARLLKGFSETFGMPYIPRRIEIYDNSHIMGTNAVGGMVVAGPDGFVKNQYRKFNIKSTDITPGDDFGMMREVMTRRFSRLLKEEGRPDRSQSVSPEDAVDMPFPSWPDVILIDGGQGQMTAVRTILDELGIRDCVTAIGVAKGVDRDAGRERFFADTRSDFSLPPRDPVLYFIQRMRDEAHRFAIGSHRARRKKEMIKNPLDEISGIGPGRKRALLQHFGTAKAVSRAALSDLMAVGGISETVAKQIYNHFHESGRK</sequence>
<evidence type="ECO:0000313" key="13">
    <source>
        <dbReference type="Proteomes" id="UP000298664"/>
    </source>
</evidence>
<dbReference type="Pfam" id="PF22920">
    <property type="entry name" value="UvrC_RNaseH"/>
    <property type="match status" value="1"/>
</dbReference>
<dbReference type="Gene3D" id="3.40.1440.10">
    <property type="entry name" value="GIY-YIG endonuclease"/>
    <property type="match status" value="1"/>
</dbReference>
<evidence type="ECO:0000256" key="3">
    <source>
        <dbReference type="ARBA" id="ARBA00022769"/>
    </source>
</evidence>
<dbReference type="GO" id="GO:0003677">
    <property type="term" value="F:DNA binding"/>
    <property type="evidence" value="ECO:0007669"/>
    <property type="project" value="UniProtKB-UniRule"/>
</dbReference>
<organism evidence="12 13">
    <name type="scientific">Agrobacterium larrymoorei</name>
    <dbReference type="NCBI Taxonomy" id="160699"/>
    <lineage>
        <taxon>Bacteria</taxon>
        <taxon>Pseudomonadati</taxon>
        <taxon>Pseudomonadota</taxon>
        <taxon>Alphaproteobacteria</taxon>
        <taxon>Hyphomicrobiales</taxon>
        <taxon>Rhizobiaceae</taxon>
        <taxon>Rhizobium/Agrobacterium group</taxon>
        <taxon>Agrobacterium</taxon>
    </lineage>
</organism>
<reference evidence="12" key="1">
    <citation type="submission" date="2023-05" db="EMBL/GenBank/DDBJ databases">
        <title>Complete genome sequence of Agrobacterium larrymoorei CFBP5477.</title>
        <authorList>
            <person name="Yen H.-C."/>
            <person name="Chou L."/>
            <person name="Lin Y.-C."/>
            <person name="Lai E.-M."/>
            <person name="Kuo C.-H."/>
        </authorList>
    </citation>
    <scope>NUCLEOTIDE SEQUENCE</scope>
    <source>
        <strain evidence="12">CFBP5477</strain>
    </source>
</reference>
<proteinExistence type="inferred from homology"/>
<dbReference type="Pfam" id="PF02151">
    <property type="entry name" value="UVR"/>
    <property type="match status" value="1"/>
</dbReference>
<dbReference type="Pfam" id="PF14520">
    <property type="entry name" value="HHH_5"/>
    <property type="match status" value="1"/>
</dbReference>
<dbReference type="GO" id="GO:0009380">
    <property type="term" value="C:excinuclease repair complex"/>
    <property type="evidence" value="ECO:0007669"/>
    <property type="project" value="InterPro"/>
</dbReference>
<evidence type="ECO:0000256" key="7">
    <source>
        <dbReference type="HAMAP-Rule" id="MF_00203"/>
    </source>
</evidence>
<feature type="region of interest" description="Disordered" evidence="8">
    <location>
        <begin position="1"/>
        <end position="35"/>
    </location>
</feature>
<evidence type="ECO:0000256" key="2">
    <source>
        <dbReference type="ARBA" id="ARBA00022763"/>
    </source>
</evidence>
<dbReference type="SMART" id="SM00465">
    <property type="entry name" value="GIYc"/>
    <property type="match status" value="1"/>
</dbReference>
<evidence type="ECO:0000256" key="1">
    <source>
        <dbReference type="ARBA" id="ARBA00022490"/>
    </source>
</evidence>
<dbReference type="InterPro" id="IPR001162">
    <property type="entry name" value="UvrC_RNase_H_dom"/>
</dbReference>
<dbReference type="NCBIfam" id="NF001824">
    <property type="entry name" value="PRK00558.1-5"/>
    <property type="match status" value="1"/>
</dbReference>
<dbReference type="PROSITE" id="PS50151">
    <property type="entry name" value="UVR"/>
    <property type="match status" value="1"/>
</dbReference>
<evidence type="ECO:0000256" key="6">
    <source>
        <dbReference type="ARBA" id="ARBA00023236"/>
    </source>
</evidence>
<feature type="domain" description="UvrC family homology region profile" evidence="11">
    <location>
        <begin position="305"/>
        <end position="549"/>
    </location>
</feature>
<dbReference type="Gene3D" id="3.30.420.340">
    <property type="entry name" value="UvrC, RNAse H endonuclease domain"/>
    <property type="match status" value="1"/>
</dbReference>
<dbReference type="FunFam" id="3.40.1440.10:FF:000001">
    <property type="entry name" value="UvrABC system protein C"/>
    <property type="match status" value="1"/>
</dbReference>
<dbReference type="GO" id="GO:0009432">
    <property type="term" value="P:SOS response"/>
    <property type="evidence" value="ECO:0007669"/>
    <property type="project" value="UniProtKB-UniRule"/>
</dbReference>
<protein>
    <recommendedName>
        <fullName evidence="7">UvrABC system protein C</fullName>
        <shortName evidence="7">Protein UvrC</shortName>
    </recommendedName>
    <alternativeName>
        <fullName evidence="7">Excinuclease ABC subunit C</fullName>
    </alternativeName>
</protein>
<feature type="domain" description="UVR" evidence="9">
    <location>
        <begin position="254"/>
        <end position="289"/>
    </location>
</feature>
<dbReference type="PROSITE" id="PS50164">
    <property type="entry name" value="GIY_YIG"/>
    <property type="match status" value="1"/>
</dbReference>
<dbReference type="InterPro" id="IPR003583">
    <property type="entry name" value="Hlx-hairpin-Hlx_DNA-bd_motif"/>
</dbReference>
<comment type="function">
    <text evidence="7">The UvrABC repair system catalyzes the recognition and processing of DNA lesions. UvrC both incises the 5' and 3' sides of the lesion. The N-terminal half is responsible for the 3' incision and the C-terminal half is responsible for the 5' incision.</text>
</comment>
<dbReference type="Gene3D" id="1.10.150.20">
    <property type="entry name" value="5' to 3' exonuclease, C-terminal subdomain"/>
    <property type="match status" value="1"/>
</dbReference>
<evidence type="ECO:0000259" key="11">
    <source>
        <dbReference type="PROSITE" id="PS50165"/>
    </source>
</evidence>
<evidence type="ECO:0000313" key="12">
    <source>
        <dbReference type="EMBL" id="WHA43368.1"/>
    </source>
</evidence>
<name>A0AAF0HF14_9HYPH</name>
<dbReference type="PANTHER" id="PTHR30562">
    <property type="entry name" value="UVRC/OXIDOREDUCTASE"/>
    <property type="match status" value="1"/>
</dbReference>
<dbReference type="NCBIfam" id="TIGR00194">
    <property type="entry name" value="uvrC"/>
    <property type="match status" value="1"/>
</dbReference>
<dbReference type="PANTHER" id="PTHR30562:SF1">
    <property type="entry name" value="UVRABC SYSTEM PROTEIN C"/>
    <property type="match status" value="1"/>
</dbReference>
<dbReference type="FunFam" id="3.30.420.340:FF:000001">
    <property type="entry name" value="UvrABC system protein C"/>
    <property type="match status" value="1"/>
</dbReference>
<dbReference type="GO" id="GO:0006289">
    <property type="term" value="P:nucleotide-excision repair"/>
    <property type="evidence" value="ECO:0007669"/>
    <property type="project" value="UniProtKB-UniRule"/>
</dbReference>
<keyword evidence="6 7" id="KW-0742">SOS response</keyword>
<dbReference type="InterPro" id="IPR050066">
    <property type="entry name" value="UvrABC_protein_C"/>
</dbReference>
<dbReference type="Gene3D" id="4.10.860.10">
    <property type="entry name" value="UVR domain"/>
    <property type="match status" value="1"/>
</dbReference>
<dbReference type="HAMAP" id="MF_00203">
    <property type="entry name" value="UvrC"/>
    <property type="match status" value="1"/>
</dbReference>
<comment type="similarity">
    <text evidence="7">Belongs to the UvrC family.</text>
</comment>
<dbReference type="SUPFAM" id="SSF47781">
    <property type="entry name" value="RuvA domain 2-like"/>
    <property type="match status" value="1"/>
</dbReference>
<evidence type="ECO:0000256" key="4">
    <source>
        <dbReference type="ARBA" id="ARBA00022881"/>
    </source>
</evidence>
<dbReference type="RefSeq" id="WP_170980272.1">
    <property type="nucleotide sequence ID" value="NZ_CP124734.1"/>
</dbReference>